<keyword evidence="1" id="KW-0472">Membrane</keyword>
<feature type="transmembrane region" description="Helical" evidence="1">
    <location>
        <begin position="175"/>
        <end position="194"/>
    </location>
</feature>
<protein>
    <submittedName>
        <fullName evidence="2">Uncharacterized protein</fullName>
    </submittedName>
</protein>
<dbReference type="AlphaFoldDB" id="A0A5C6GAK0"/>
<dbReference type="EMBL" id="SBHS01000023">
    <property type="protein sequence ID" value="TWU72843.1"/>
    <property type="molecule type" value="Genomic_DNA"/>
</dbReference>
<reference evidence="3" key="1">
    <citation type="submission" date="2018-12" db="EMBL/GenBank/DDBJ databases">
        <title>The complete genome of Metarhizium rileyi, a key fungal pathogen of Lepidoptera.</title>
        <authorList>
            <person name="Binneck E."/>
            <person name="Lastra C.C.L."/>
            <person name="Sosa-Gomez D.R."/>
        </authorList>
    </citation>
    <scope>NUCLEOTIDE SEQUENCE [LARGE SCALE GENOMIC DNA]</scope>
    <source>
        <strain evidence="3">Cep018-CH2</strain>
    </source>
</reference>
<keyword evidence="1" id="KW-1133">Transmembrane helix</keyword>
<proteinExistence type="predicted"/>
<sequence length="201" mass="22404">MASHSMLTAAQLRSQAENMARLSLKFPTGTLQSTLENSSHYFLEDRETHVMAHSVKTWLSENETQLPPTGHTSFSSDLKSLERSFETDLRSLEKVAARKRADSTVRSSIRDSVRGSILLGAVRYEDMVPGLAPRPGEEIENLQQRHSRFCQDGNQSDRGALVPDDDMLHATGIKLALIITALCFAVFVMALGWYTERVVPN</sequence>
<gene>
    <name evidence="2" type="ORF">ED733_002442</name>
</gene>
<name>A0A5C6GAK0_METRR</name>
<evidence type="ECO:0000313" key="2">
    <source>
        <dbReference type="EMBL" id="TWU72843.1"/>
    </source>
</evidence>
<dbReference type="Proteomes" id="UP000317257">
    <property type="component" value="Unassembled WGS sequence"/>
</dbReference>
<organism evidence="2 3">
    <name type="scientific">Metarhizium rileyi (strain RCEF 4871)</name>
    <name type="common">Nomuraea rileyi</name>
    <dbReference type="NCBI Taxonomy" id="1649241"/>
    <lineage>
        <taxon>Eukaryota</taxon>
        <taxon>Fungi</taxon>
        <taxon>Dikarya</taxon>
        <taxon>Ascomycota</taxon>
        <taxon>Pezizomycotina</taxon>
        <taxon>Sordariomycetes</taxon>
        <taxon>Hypocreomycetidae</taxon>
        <taxon>Hypocreales</taxon>
        <taxon>Clavicipitaceae</taxon>
        <taxon>Metarhizium</taxon>
    </lineage>
</organism>
<evidence type="ECO:0000256" key="1">
    <source>
        <dbReference type="SAM" id="Phobius"/>
    </source>
</evidence>
<comment type="caution">
    <text evidence="2">The sequence shown here is derived from an EMBL/GenBank/DDBJ whole genome shotgun (WGS) entry which is preliminary data.</text>
</comment>
<keyword evidence="1" id="KW-0812">Transmembrane</keyword>
<accession>A0A5C6GAK0</accession>
<evidence type="ECO:0000313" key="3">
    <source>
        <dbReference type="Proteomes" id="UP000317257"/>
    </source>
</evidence>